<dbReference type="PANTHER" id="PTHR10631:SF3">
    <property type="entry name" value="TRNA (GUANINE(26)-N(2))-DIMETHYLTRANSFERASE"/>
    <property type="match status" value="1"/>
</dbReference>
<dbReference type="KEGG" id="pto:PTO0220"/>
<comment type="similarity">
    <text evidence="8">Belongs to the class I-like SAM-binding methyltransferase superfamily. Trm1 family.</text>
</comment>
<sequence>MIINEGKIKINVPDKYFLKGPGRQMPGFYNADQKFNRDVTVSFIRFVRPRLALDAFGGTGVRGIRINVETGTRTVISEINKKSFEYIEKNINENNADVEAYNEGFECVLDKYLFDYIDIDPYGSIVPYIDKAISRIRNHGYIGITATDLTALTGSNVQKLKRRYNAFALNDSFRHETGIRILIAFFVRHAAAMDRGAFPLISLWHSHYYRIFFKIENGSLNADKALSMIGYYNKKNGIYDYYNDVNEGEMWLGEINRDASMIDYKIERLCHDDESIYFIELKDISRFRNSDQISIKRALKILEENGINGYRTQFSDTGIKVKDKKSAFELIA</sequence>
<dbReference type="GO" id="GO:0002940">
    <property type="term" value="P:tRNA N2-guanine methylation"/>
    <property type="evidence" value="ECO:0007669"/>
    <property type="project" value="TreeGrafter"/>
</dbReference>
<keyword evidence="1 8" id="KW-0820">tRNA-binding</keyword>
<evidence type="ECO:0000256" key="8">
    <source>
        <dbReference type="PROSITE-ProRule" id="PRU00958"/>
    </source>
</evidence>
<dbReference type="EMBL" id="FWYE01000005">
    <property type="protein sequence ID" value="SMD31566.1"/>
    <property type="molecule type" value="Genomic_DNA"/>
</dbReference>
<dbReference type="OrthoDB" id="372177at2157"/>
<protein>
    <recommendedName>
        <fullName evidence="7">tRNA (guanine(26)-N(2))-dimethyltransferase</fullName>
        <ecNumber evidence="7">2.1.1.216</ecNumber>
    </recommendedName>
</protein>
<name>Q6L2J7_PICTO</name>
<dbReference type="InterPro" id="IPR002905">
    <property type="entry name" value="Trm1"/>
</dbReference>
<keyword evidence="6 8" id="KW-0694">RNA-binding</keyword>
<evidence type="ECO:0000256" key="3">
    <source>
        <dbReference type="ARBA" id="ARBA00022679"/>
    </source>
</evidence>
<reference evidence="10 12" key="3">
    <citation type="submission" date="2017-04" db="EMBL/GenBank/DDBJ databases">
        <authorList>
            <person name="Varghese N."/>
            <person name="Submissions S."/>
        </authorList>
    </citation>
    <scope>NUCLEOTIDE SEQUENCE [LARGE SCALE GENOMIC DNA]</scope>
    <source>
        <strain evidence="10 12">DSM 9789</strain>
    </source>
</reference>
<keyword evidence="12" id="KW-1185">Reference proteome</keyword>
<evidence type="ECO:0000256" key="1">
    <source>
        <dbReference type="ARBA" id="ARBA00022555"/>
    </source>
</evidence>
<keyword evidence="4 8" id="KW-0949">S-adenosyl-L-methionine</keyword>
<dbReference type="EC" id="2.1.1.216" evidence="7"/>
<keyword evidence="3 8" id="KW-0808">Transferase</keyword>
<dbReference type="GeneID" id="2843956"/>
<dbReference type="Proteomes" id="UP000000438">
    <property type="component" value="Chromosome"/>
</dbReference>
<keyword evidence="5 8" id="KW-0819">tRNA processing</keyword>
<organism evidence="9 11">
    <name type="scientific">Picrophilus torridus (strain ATCC 700027 / DSM 9790 / JCM 10055 / NBRC 100828 / KAW 2/3)</name>
    <dbReference type="NCBI Taxonomy" id="1122961"/>
    <lineage>
        <taxon>Archaea</taxon>
        <taxon>Methanobacteriati</taxon>
        <taxon>Thermoplasmatota</taxon>
        <taxon>Thermoplasmata</taxon>
        <taxon>Thermoplasmatales</taxon>
        <taxon>Picrophilaceae</taxon>
        <taxon>Picrophilus</taxon>
    </lineage>
</organism>
<dbReference type="PaxDb" id="263820-PTO0220"/>
<keyword evidence="2 8" id="KW-0489">Methyltransferase</keyword>
<dbReference type="InterPro" id="IPR029063">
    <property type="entry name" value="SAM-dependent_MTases_sf"/>
</dbReference>
<reference evidence="9 11" key="1">
    <citation type="journal article" date="2004" name="Proc. Natl. Acad. Sci. U.S.A.">
        <title>Genome sequence of Picrophilus torridus and its implications for life around pH 0.</title>
        <authorList>
            <person name="Futterer O."/>
            <person name="Angelov A."/>
            <person name="Liesegang H."/>
            <person name="Gottschalk G."/>
            <person name="Schleper C."/>
            <person name="Schepers B."/>
            <person name="Dock C."/>
            <person name="Antranikian G."/>
            <person name="Liebl W."/>
        </authorList>
    </citation>
    <scope>NUCLEOTIDE SEQUENCE [LARGE SCALE GENOMIC DNA]</scope>
    <source>
        <strain evidence="11">ATCC 700027 / DSM 9790 / JCM 10055 / NBRC 100828</strain>
        <strain evidence="9">DSM 9790</strain>
    </source>
</reference>
<dbReference type="PANTHER" id="PTHR10631">
    <property type="entry name" value="N 2 ,N 2 -DIMETHYLGUANOSINE TRNA METHYLTRANSFERASE"/>
    <property type="match status" value="1"/>
</dbReference>
<evidence type="ECO:0000256" key="5">
    <source>
        <dbReference type="ARBA" id="ARBA00022694"/>
    </source>
</evidence>
<dbReference type="Proteomes" id="UP000192315">
    <property type="component" value="Unassembled WGS sequence"/>
</dbReference>
<evidence type="ECO:0000313" key="11">
    <source>
        <dbReference type="Proteomes" id="UP000000438"/>
    </source>
</evidence>
<dbReference type="HOGENOM" id="CLU_010862_5_1_2"/>
<evidence type="ECO:0000256" key="2">
    <source>
        <dbReference type="ARBA" id="ARBA00022603"/>
    </source>
</evidence>
<dbReference type="InParanoid" id="Q6L2J7"/>
<evidence type="ECO:0000256" key="6">
    <source>
        <dbReference type="ARBA" id="ARBA00022884"/>
    </source>
</evidence>
<accession>Q6L2J7</accession>
<evidence type="ECO:0000313" key="10">
    <source>
        <dbReference type="EMBL" id="SMD31566.1"/>
    </source>
</evidence>
<dbReference type="EMBL" id="AE017261">
    <property type="protein sequence ID" value="AAT42805.1"/>
    <property type="molecule type" value="Genomic_DNA"/>
</dbReference>
<evidence type="ECO:0000313" key="12">
    <source>
        <dbReference type="Proteomes" id="UP000192315"/>
    </source>
</evidence>
<dbReference type="RefSeq" id="WP_011177021.1">
    <property type="nucleotide sequence ID" value="NC_005877.1"/>
</dbReference>
<dbReference type="PROSITE" id="PS51626">
    <property type="entry name" value="SAM_MT_TRM1"/>
    <property type="match status" value="1"/>
</dbReference>
<dbReference type="eggNOG" id="arCOG01219">
    <property type="taxonomic scope" value="Archaea"/>
</dbReference>
<dbReference type="FunCoup" id="Q6L2J7">
    <property type="interactions" value="212"/>
</dbReference>
<reference evidence="9" key="2">
    <citation type="submission" date="2004-02" db="EMBL/GenBank/DDBJ databases">
        <authorList>
            <person name="Fuetterer O."/>
            <person name="Angelov A."/>
            <person name="Liesegang H."/>
            <person name="Gottschalk G."/>
            <person name="Schleper C."/>
            <person name="Schepers B."/>
            <person name="Dock C."/>
            <person name="Antranikian G."/>
            <person name="Liebl W."/>
        </authorList>
    </citation>
    <scope>NUCLEOTIDE SEQUENCE</scope>
    <source>
        <strain evidence="9">DSM 9790</strain>
    </source>
</reference>
<accession>A0A8G2FXZ1</accession>
<dbReference type="GO" id="GO:0000049">
    <property type="term" value="F:tRNA binding"/>
    <property type="evidence" value="ECO:0007669"/>
    <property type="project" value="UniProtKB-UniRule"/>
</dbReference>
<gene>
    <name evidence="9" type="ordered locus">PTO0220</name>
    <name evidence="10" type="ORF">SAMN02745355_1517</name>
</gene>
<dbReference type="STRING" id="263820.PTO0220"/>
<dbReference type="SUPFAM" id="SSF53335">
    <property type="entry name" value="S-adenosyl-L-methionine-dependent methyltransferases"/>
    <property type="match status" value="1"/>
</dbReference>
<dbReference type="Gene3D" id="3.40.50.150">
    <property type="entry name" value="Vaccinia Virus protein VP39"/>
    <property type="match status" value="1"/>
</dbReference>
<dbReference type="AlphaFoldDB" id="Q6L2J7"/>
<proteinExistence type="inferred from homology"/>
<evidence type="ECO:0000256" key="7">
    <source>
        <dbReference type="ARBA" id="ARBA00039099"/>
    </source>
</evidence>
<dbReference type="Pfam" id="PF02005">
    <property type="entry name" value="TRM"/>
    <property type="match status" value="1"/>
</dbReference>
<evidence type="ECO:0000256" key="4">
    <source>
        <dbReference type="ARBA" id="ARBA00022691"/>
    </source>
</evidence>
<dbReference type="GO" id="GO:0160104">
    <property type="term" value="F:tRNA (guanine(26)-N2)-dimethyltransferase activity"/>
    <property type="evidence" value="ECO:0007669"/>
    <property type="project" value="UniProtKB-EC"/>
</dbReference>
<evidence type="ECO:0000313" key="9">
    <source>
        <dbReference type="EMBL" id="AAT42805.1"/>
    </source>
</evidence>